<keyword evidence="2" id="KW-1185">Reference proteome</keyword>
<evidence type="ECO:0000313" key="1">
    <source>
        <dbReference type="EMBL" id="KAF8658989.1"/>
    </source>
</evidence>
<protein>
    <submittedName>
        <fullName evidence="1">Uncharacterized protein</fullName>
    </submittedName>
</protein>
<dbReference type="Proteomes" id="UP000636709">
    <property type="component" value="Unassembled WGS sequence"/>
</dbReference>
<dbReference type="OrthoDB" id="10471258at2759"/>
<dbReference type="AlphaFoldDB" id="A0A835A932"/>
<gene>
    <name evidence="1" type="ORF">HU200_058831</name>
</gene>
<accession>A0A835A932</accession>
<reference evidence="1" key="1">
    <citation type="submission" date="2020-07" db="EMBL/GenBank/DDBJ databases">
        <title>Genome sequence and genetic diversity analysis of an under-domesticated orphan crop, white fonio (Digitaria exilis).</title>
        <authorList>
            <person name="Bennetzen J.L."/>
            <person name="Chen S."/>
            <person name="Ma X."/>
            <person name="Wang X."/>
            <person name="Yssel A.E.J."/>
            <person name="Chaluvadi S.R."/>
            <person name="Johnson M."/>
            <person name="Gangashetty P."/>
            <person name="Hamidou F."/>
            <person name="Sanogo M.D."/>
            <person name="Zwaenepoel A."/>
            <person name="Wallace J."/>
            <person name="Van De Peer Y."/>
            <person name="Van Deynze A."/>
        </authorList>
    </citation>
    <scope>NUCLEOTIDE SEQUENCE</scope>
    <source>
        <tissue evidence="1">Leaves</tissue>
    </source>
</reference>
<dbReference type="EMBL" id="JACEFO010002477">
    <property type="protein sequence ID" value="KAF8658989.1"/>
    <property type="molecule type" value="Genomic_DNA"/>
</dbReference>
<name>A0A835A932_9POAL</name>
<sequence>MLLGTHSLVPDLAWLAPVPFVSMTCSMLECVVHLQLQMKEREKGTMARQYAFTQAQARTGLGWMDEANHVTLQ</sequence>
<comment type="caution">
    <text evidence="1">The sequence shown here is derived from an EMBL/GenBank/DDBJ whole genome shotgun (WGS) entry which is preliminary data.</text>
</comment>
<organism evidence="1 2">
    <name type="scientific">Digitaria exilis</name>
    <dbReference type="NCBI Taxonomy" id="1010633"/>
    <lineage>
        <taxon>Eukaryota</taxon>
        <taxon>Viridiplantae</taxon>
        <taxon>Streptophyta</taxon>
        <taxon>Embryophyta</taxon>
        <taxon>Tracheophyta</taxon>
        <taxon>Spermatophyta</taxon>
        <taxon>Magnoliopsida</taxon>
        <taxon>Liliopsida</taxon>
        <taxon>Poales</taxon>
        <taxon>Poaceae</taxon>
        <taxon>PACMAD clade</taxon>
        <taxon>Panicoideae</taxon>
        <taxon>Panicodae</taxon>
        <taxon>Paniceae</taxon>
        <taxon>Anthephorinae</taxon>
        <taxon>Digitaria</taxon>
    </lineage>
</organism>
<proteinExistence type="predicted"/>
<evidence type="ECO:0000313" key="2">
    <source>
        <dbReference type="Proteomes" id="UP000636709"/>
    </source>
</evidence>